<dbReference type="NCBIfam" id="TIGR01007">
    <property type="entry name" value="eps_fam"/>
    <property type="match status" value="1"/>
</dbReference>
<protein>
    <recommendedName>
        <fullName evidence="5">Chain length determinant protein tyrosine kinase EpsG</fullName>
    </recommendedName>
</protein>
<evidence type="ECO:0000313" key="3">
    <source>
        <dbReference type="EMBL" id="BCO28149.1"/>
    </source>
</evidence>
<dbReference type="InterPro" id="IPR017479">
    <property type="entry name" value="Tyr_kinase_chain_length_EpsG"/>
</dbReference>
<proteinExistence type="predicted"/>
<dbReference type="Proteomes" id="UP000824366">
    <property type="component" value="Chromosome"/>
</dbReference>
<evidence type="ECO:0008006" key="5">
    <source>
        <dbReference type="Google" id="ProtNLM"/>
    </source>
</evidence>
<accession>A0ABN6D7W2</accession>
<reference evidence="3 4" key="1">
    <citation type="journal article" date="2021" name="Microbiol. Spectr.">
        <title>A Single Bacterium Capable of Oxidation and Reduction of Iron at Circumneutral pH.</title>
        <authorList>
            <person name="Kato S."/>
            <person name="Ohkuma M."/>
        </authorList>
    </citation>
    <scope>NUCLEOTIDE SEQUENCE [LARGE SCALE GENOMIC DNA]</scope>
    <source>
        <strain evidence="3 4">MIZ03</strain>
    </source>
</reference>
<dbReference type="PANTHER" id="PTHR32309:SF13">
    <property type="entry name" value="FERRIC ENTEROBACTIN TRANSPORT PROTEIN FEPE"/>
    <property type="match status" value="1"/>
</dbReference>
<gene>
    <name evidence="3" type="ORF">MIZ03_3046</name>
</gene>
<dbReference type="InterPro" id="IPR005702">
    <property type="entry name" value="Wzc-like_C"/>
</dbReference>
<dbReference type="SUPFAM" id="SSF160246">
    <property type="entry name" value="EspE N-terminal domain-like"/>
    <property type="match status" value="1"/>
</dbReference>
<keyword evidence="1" id="KW-0547">Nucleotide-binding</keyword>
<organism evidence="3 4">
    <name type="scientific">Rhodoferax lithotrophicus</name>
    <dbReference type="NCBI Taxonomy" id="2798804"/>
    <lineage>
        <taxon>Bacteria</taxon>
        <taxon>Pseudomonadati</taxon>
        <taxon>Pseudomonadota</taxon>
        <taxon>Betaproteobacteria</taxon>
        <taxon>Burkholderiales</taxon>
        <taxon>Comamonadaceae</taxon>
        <taxon>Rhodoferax</taxon>
    </lineage>
</organism>
<dbReference type="PANTHER" id="PTHR32309">
    <property type="entry name" value="TYROSINE-PROTEIN KINASE"/>
    <property type="match status" value="1"/>
</dbReference>
<dbReference type="InterPro" id="IPR050445">
    <property type="entry name" value="Bact_polysacc_biosynth/exp"/>
</dbReference>
<keyword evidence="2" id="KW-0067">ATP-binding</keyword>
<dbReference type="CDD" id="cd05387">
    <property type="entry name" value="BY-kinase"/>
    <property type="match status" value="1"/>
</dbReference>
<dbReference type="InterPro" id="IPR037257">
    <property type="entry name" value="T2SS_E_N_sf"/>
</dbReference>
<dbReference type="RefSeq" id="WP_223904132.1">
    <property type="nucleotide sequence ID" value="NZ_AP024238.1"/>
</dbReference>
<dbReference type="InterPro" id="IPR027417">
    <property type="entry name" value="P-loop_NTPase"/>
</dbReference>
<evidence type="ECO:0000256" key="1">
    <source>
        <dbReference type="ARBA" id="ARBA00022741"/>
    </source>
</evidence>
<evidence type="ECO:0000313" key="4">
    <source>
        <dbReference type="Proteomes" id="UP000824366"/>
    </source>
</evidence>
<keyword evidence="4" id="KW-1185">Reference proteome</keyword>
<dbReference type="NCBIfam" id="TIGR03029">
    <property type="entry name" value="EpsG"/>
    <property type="match status" value="1"/>
</dbReference>
<dbReference type="EMBL" id="AP024238">
    <property type="protein sequence ID" value="BCO28149.1"/>
    <property type="molecule type" value="Genomic_DNA"/>
</dbReference>
<name>A0ABN6D7W2_9BURK</name>
<evidence type="ECO:0000256" key="2">
    <source>
        <dbReference type="ARBA" id="ARBA00022840"/>
    </source>
</evidence>
<dbReference type="SUPFAM" id="SSF52540">
    <property type="entry name" value="P-loop containing nucleoside triphosphate hydrolases"/>
    <property type="match status" value="1"/>
</dbReference>
<sequence length="294" mass="31637">MTAHIAIPTSPIFNASQSIGDILVANGRLSEQDAKQILEYQQAQNVQFGDAAIALKLLTKEDIDFALSQQYDYAYLNATNTSLSPALLAAYQPFGEVSENLRAVRSQLTLHWLAKHPNQNVLAVVSPSKKDGRSFVAANLAIVFAQQGQRTLLIDADLRSEPELNQQRLFKLDRSFGLSGILANRAGLEVAQLVPGLPHLAVLPAGATPPNPQELLGRLAFGNLLENASHQFDITLIDTPAGCDFADAEIIAARAGTALMVCRKNQTLIPEVSRLAHRLQSSGVSLIGSVLNDA</sequence>
<dbReference type="Gene3D" id="3.40.50.300">
    <property type="entry name" value="P-loop containing nucleotide triphosphate hydrolases"/>
    <property type="match status" value="1"/>
</dbReference>